<evidence type="ECO:0008006" key="4">
    <source>
        <dbReference type="Google" id="ProtNLM"/>
    </source>
</evidence>
<dbReference type="AlphaFoldDB" id="A0A846YFH2"/>
<feature type="region of interest" description="Disordered" evidence="1">
    <location>
        <begin position="311"/>
        <end position="340"/>
    </location>
</feature>
<sequence length="631" mass="65068">MSGESDSGNDWHAIVENARTGHLEFDDGIALEAAELASDVIGGVRAVRAVVEELEIPSLSNLRSGAALALKFNDSGARLARILGQHIEILENLVDLFIAAGRTYAEAEDRSVAGFDNISVPREAVELQGPPPTAGASYSREFTRAVPYTSDHLNQFVYEFDQVGESPESVQFPESLEELRDTIASSDEGGLVPSSIMAEDIAVDAMTYRQLYDFGQSIIGAGKNVPDVVSDSAGRWSWISGKLEDIYSSFMTNLDSSTVDRWEGEGKEAVVTAIREYAAGVRELVRRTGFIGENLHYTAEWLRTTAVHMPQSPEDSDLAGWSETGRYSVTGGTGTSSDSALSLQTYRENMKKTYLTGLPQSAESIPELLVPGTVFGDPRDTSTEQGGDDHAARDNMATGNGGDAGGPSFGGSAPIVPPGAVGEMPGPGGSGGQPGLPVLDWGRPPAQEGLGARESAEEASQQAADQAARQASQQASQQAAQLAQQLGQAAAAAQQPPVGDLVGPGPSVVPGLSNAAKPAGAGTPGGGGSAGAAAPGGSSPARTPLDHSKLFPRANTVASAGLQPGRAGLAGSGMGPAGTPMAPGSPGAAGRGAGQGGEKEEYKRPASLNSAEHLEEAFGTAPRTVRPVVEE</sequence>
<feature type="compositionally biased region" description="Gly residues" evidence="1">
    <location>
        <begin position="587"/>
        <end position="596"/>
    </location>
</feature>
<evidence type="ECO:0000256" key="1">
    <source>
        <dbReference type="SAM" id="MobiDB-lite"/>
    </source>
</evidence>
<proteinExistence type="predicted"/>
<feature type="compositionally biased region" description="Basic and acidic residues" evidence="1">
    <location>
        <begin position="377"/>
        <end position="393"/>
    </location>
</feature>
<feature type="compositionally biased region" description="Low complexity" evidence="1">
    <location>
        <begin position="458"/>
        <end position="495"/>
    </location>
</feature>
<dbReference type="RefSeq" id="WP_168433921.1">
    <property type="nucleotide sequence ID" value="NZ_JAAXOT010000010.1"/>
</dbReference>
<comment type="caution">
    <text evidence="2">The sequence shown here is derived from an EMBL/GenBank/DDBJ whole genome shotgun (WGS) entry which is preliminary data.</text>
</comment>
<feature type="compositionally biased region" description="Low complexity" evidence="1">
    <location>
        <begin position="324"/>
        <end position="339"/>
    </location>
</feature>
<name>A0A846YFH2_9NOCA</name>
<evidence type="ECO:0000313" key="2">
    <source>
        <dbReference type="EMBL" id="NKY58356.1"/>
    </source>
</evidence>
<feature type="region of interest" description="Disordered" evidence="1">
    <location>
        <begin position="370"/>
        <end position="631"/>
    </location>
</feature>
<feature type="compositionally biased region" description="Gly residues" evidence="1">
    <location>
        <begin position="425"/>
        <end position="434"/>
    </location>
</feature>
<protein>
    <recommendedName>
        <fullName evidence="4">PPE family protein</fullName>
    </recommendedName>
</protein>
<dbReference type="EMBL" id="JAAXOT010000010">
    <property type="protein sequence ID" value="NKY58356.1"/>
    <property type="molecule type" value="Genomic_DNA"/>
</dbReference>
<gene>
    <name evidence="2" type="ORF">HGA15_19870</name>
</gene>
<feature type="compositionally biased region" description="Low complexity" evidence="1">
    <location>
        <begin position="577"/>
        <end position="586"/>
    </location>
</feature>
<reference evidence="2 3" key="1">
    <citation type="submission" date="2020-04" db="EMBL/GenBank/DDBJ databases">
        <title>MicrobeNet Type strains.</title>
        <authorList>
            <person name="Nicholson A.C."/>
        </authorList>
    </citation>
    <scope>NUCLEOTIDE SEQUENCE [LARGE SCALE GENOMIC DNA]</scope>
    <source>
        <strain evidence="2 3">JCM 3332</strain>
    </source>
</reference>
<organism evidence="2 3">
    <name type="scientific">Nocardia flavorosea</name>
    <dbReference type="NCBI Taxonomy" id="53429"/>
    <lineage>
        <taxon>Bacteria</taxon>
        <taxon>Bacillati</taxon>
        <taxon>Actinomycetota</taxon>
        <taxon>Actinomycetes</taxon>
        <taxon>Mycobacteriales</taxon>
        <taxon>Nocardiaceae</taxon>
        <taxon>Nocardia</taxon>
    </lineage>
</organism>
<feature type="compositionally biased region" description="Gly residues" evidence="1">
    <location>
        <begin position="399"/>
        <end position="409"/>
    </location>
</feature>
<evidence type="ECO:0000313" key="3">
    <source>
        <dbReference type="Proteomes" id="UP000570678"/>
    </source>
</evidence>
<feature type="compositionally biased region" description="Low complexity" evidence="1">
    <location>
        <begin position="531"/>
        <end position="541"/>
    </location>
</feature>
<dbReference type="Proteomes" id="UP000570678">
    <property type="component" value="Unassembled WGS sequence"/>
</dbReference>
<accession>A0A846YFH2</accession>
<keyword evidence="3" id="KW-1185">Reference proteome</keyword>